<dbReference type="Pfam" id="PF03949">
    <property type="entry name" value="Malic_M"/>
    <property type="match status" value="2"/>
</dbReference>
<feature type="binding site" evidence="16">
    <location>
        <position position="382"/>
    </location>
    <ligand>
        <name>(S)-malate</name>
        <dbReference type="ChEBI" id="CHEBI:15589"/>
    </ligand>
</feature>
<dbReference type="GO" id="GO:0004473">
    <property type="term" value="F:malate dehydrogenase (decarboxylating) (NADP+) activity"/>
    <property type="evidence" value="ECO:0007669"/>
    <property type="project" value="TreeGrafter"/>
</dbReference>
<dbReference type="GO" id="GO:0051287">
    <property type="term" value="F:NAD binding"/>
    <property type="evidence" value="ECO:0007669"/>
    <property type="project" value="InterPro"/>
</dbReference>
<evidence type="ECO:0000256" key="17">
    <source>
        <dbReference type="PIRSR" id="PIRSR000106-3"/>
    </source>
</evidence>
<comment type="function">
    <text evidence="14">NAD-dependent mitochondrial malic enzyme that catalyzes the oxidative decarboxylation of malate to pyruvate.</text>
</comment>
<comment type="cofactor">
    <cofactor evidence="1">
        <name>Mn(2+)</name>
        <dbReference type="ChEBI" id="CHEBI:29035"/>
    </cofactor>
</comment>
<dbReference type="Proteomes" id="UP000472262">
    <property type="component" value="Unassembled WGS sequence"/>
</dbReference>
<feature type="binding site" evidence="17">
    <location>
        <position position="256"/>
    </location>
    <ligand>
        <name>a divalent metal cation</name>
        <dbReference type="ChEBI" id="CHEBI:60240"/>
    </ligand>
</feature>
<feature type="domain" description="Malic enzyme NAD-binding" evidence="19">
    <location>
        <begin position="280"/>
        <end position="496"/>
    </location>
</feature>
<evidence type="ECO:0000313" key="21">
    <source>
        <dbReference type="Ensembl" id="ENSSGRP00000029628.1"/>
    </source>
</evidence>
<evidence type="ECO:0000256" key="16">
    <source>
        <dbReference type="PIRSR" id="PIRSR000106-2"/>
    </source>
</evidence>
<comment type="subcellular location">
    <subcellularLocation>
        <location evidence="2">Mitochondrion matrix</location>
    </subcellularLocation>
</comment>
<evidence type="ECO:0000259" key="20">
    <source>
        <dbReference type="SMART" id="SM01274"/>
    </source>
</evidence>
<feature type="binding site" evidence="16">
    <location>
        <position position="165"/>
    </location>
    <ligand>
        <name>(S)-malate</name>
        <dbReference type="ChEBI" id="CHEBI:15589"/>
    </ligand>
</feature>
<gene>
    <name evidence="21" type="primary">me2</name>
</gene>
<dbReference type="Gene3D" id="3.40.50.720">
    <property type="entry name" value="NAD(P)-binding Rossmann-like Domain"/>
    <property type="match status" value="2"/>
</dbReference>
<comment type="catalytic activity">
    <reaction evidence="12">
        <text>oxaloacetate + H(+) = pyruvate + CO2</text>
        <dbReference type="Rhea" id="RHEA:15641"/>
        <dbReference type="ChEBI" id="CHEBI:15361"/>
        <dbReference type="ChEBI" id="CHEBI:15378"/>
        <dbReference type="ChEBI" id="CHEBI:16452"/>
        <dbReference type="ChEBI" id="CHEBI:16526"/>
        <dbReference type="EC" id="1.1.1.38"/>
    </reaction>
</comment>
<evidence type="ECO:0000256" key="15">
    <source>
        <dbReference type="PIRSR" id="PIRSR000106-1"/>
    </source>
</evidence>
<evidence type="ECO:0000256" key="1">
    <source>
        <dbReference type="ARBA" id="ARBA00001936"/>
    </source>
</evidence>
<keyword evidence="8" id="KW-0007">Acetylation</keyword>
<evidence type="ECO:0000256" key="4">
    <source>
        <dbReference type="ARBA" id="ARBA00011881"/>
    </source>
</evidence>
<dbReference type="InterPro" id="IPR001891">
    <property type="entry name" value="Malic_OxRdtase"/>
</dbReference>
<feature type="domain" description="Malic enzyme N-terminal" evidence="20">
    <location>
        <begin position="89"/>
        <end position="270"/>
    </location>
</feature>
<dbReference type="InterPro" id="IPR046346">
    <property type="entry name" value="Aminoacid_DH-like_N_sf"/>
</dbReference>
<dbReference type="InterPro" id="IPR015884">
    <property type="entry name" value="Malic_enzyme_CS"/>
</dbReference>
<feature type="binding site" evidence="17">
    <location>
        <position position="279"/>
    </location>
    <ligand>
        <name>a divalent metal cation</name>
        <dbReference type="ChEBI" id="CHEBI:60240"/>
    </ligand>
</feature>
<dbReference type="InterPro" id="IPR012302">
    <property type="entry name" value="Malic_NAD-bd"/>
</dbReference>
<comment type="cofactor">
    <cofactor evidence="17">
        <name>Mg(2+)</name>
        <dbReference type="ChEBI" id="CHEBI:18420"/>
    </cofactor>
    <cofactor evidence="17">
        <name>Mn(2+)</name>
        <dbReference type="ChEBI" id="CHEBI:29035"/>
    </cofactor>
    <text evidence="17">Divalent metal cations. Prefers magnesium or manganese.</text>
</comment>
<keyword evidence="11" id="KW-0496">Mitochondrion</keyword>
<keyword evidence="6 17" id="KW-0479">Metal-binding</keyword>
<evidence type="ECO:0000256" key="3">
    <source>
        <dbReference type="ARBA" id="ARBA00008785"/>
    </source>
</evidence>
<protein>
    <recommendedName>
        <fullName evidence="18">Malic enzyme</fullName>
    </recommendedName>
</protein>
<dbReference type="NCBIfam" id="NF010052">
    <property type="entry name" value="PRK13529.1"/>
    <property type="match status" value="1"/>
</dbReference>
<evidence type="ECO:0000256" key="2">
    <source>
        <dbReference type="ARBA" id="ARBA00004305"/>
    </source>
</evidence>
<evidence type="ECO:0000256" key="5">
    <source>
        <dbReference type="ARBA" id="ARBA00022533"/>
    </source>
</evidence>
<comment type="similarity">
    <text evidence="3 18">Belongs to the malic enzymes family.</text>
</comment>
<dbReference type="InterPro" id="IPR012301">
    <property type="entry name" value="Malic_N_dom"/>
</dbReference>
<dbReference type="FunFam" id="3.40.50.10380:FF:000006">
    <property type="entry name" value="Malic enzyme"/>
    <property type="match status" value="1"/>
</dbReference>
<comment type="catalytic activity">
    <reaction evidence="13">
        <text>(S)-malate + NAD(+) = pyruvate + CO2 + NADH</text>
        <dbReference type="Rhea" id="RHEA:12653"/>
        <dbReference type="ChEBI" id="CHEBI:15361"/>
        <dbReference type="ChEBI" id="CHEBI:15589"/>
        <dbReference type="ChEBI" id="CHEBI:16526"/>
        <dbReference type="ChEBI" id="CHEBI:57540"/>
        <dbReference type="ChEBI" id="CHEBI:57945"/>
        <dbReference type="EC" id="1.1.1.38"/>
    </reaction>
</comment>
<dbReference type="AlphaFoldDB" id="A0A672LZK7"/>
<evidence type="ECO:0000256" key="12">
    <source>
        <dbReference type="ARBA" id="ARBA00050168"/>
    </source>
</evidence>
<evidence type="ECO:0000259" key="19">
    <source>
        <dbReference type="SMART" id="SM00919"/>
    </source>
</evidence>
<dbReference type="GO" id="GO:0004471">
    <property type="term" value="F:malate dehydrogenase (decarboxylating) (NAD+) activity"/>
    <property type="evidence" value="ECO:0007669"/>
    <property type="project" value="UniProtKB-ARBA"/>
</dbReference>
<keyword evidence="22" id="KW-1185">Reference proteome</keyword>
<dbReference type="Pfam" id="PF00390">
    <property type="entry name" value="malic"/>
    <property type="match status" value="1"/>
</dbReference>
<dbReference type="Ensembl" id="ENSSGRT00000031840.1">
    <property type="protein sequence ID" value="ENSSGRP00000029628.1"/>
    <property type="gene ID" value="ENSSGRG00000016373.1"/>
</dbReference>
<keyword evidence="9 18" id="KW-0560">Oxidoreductase</keyword>
<dbReference type="SMART" id="SM01274">
    <property type="entry name" value="malic"/>
    <property type="match status" value="1"/>
</dbReference>
<dbReference type="InterPro" id="IPR037062">
    <property type="entry name" value="Malic_N_dom_sf"/>
</dbReference>
<dbReference type="PROSITE" id="PS00331">
    <property type="entry name" value="MALIC_ENZYMES"/>
    <property type="match status" value="1"/>
</dbReference>
<feature type="active site" description="Proton acceptor" evidence="15">
    <location>
        <position position="183"/>
    </location>
</feature>
<dbReference type="PANTHER" id="PTHR23406">
    <property type="entry name" value="MALIC ENZYME-RELATED"/>
    <property type="match status" value="1"/>
</dbReference>
<comment type="subunit">
    <text evidence="4">Homotetramer.</text>
</comment>
<dbReference type="SMART" id="SM00919">
    <property type="entry name" value="Malic_M"/>
    <property type="match status" value="1"/>
</dbReference>
<dbReference type="SUPFAM" id="SSF51735">
    <property type="entry name" value="NAD(P)-binding Rossmann-fold domains"/>
    <property type="match status" value="1"/>
</dbReference>
<accession>A0A672LZK7</accession>
<proteinExistence type="inferred from homology"/>
<evidence type="ECO:0000256" key="7">
    <source>
        <dbReference type="ARBA" id="ARBA00022946"/>
    </source>
</evidence>
<dbReference type="InterPro" id="IPR036291">
    <property type="entry name" value="NAD(P)-bd_dom_sf"/>
</dbReference>
<sequence>MLSRLSTSVRPCVSVCRWVHTKEKGKPLMLNPRTNKGMAFTLKERQILGIHGLLPSKIETQDTQAMRFQKNLKKMSDPLQKYIYLMGIQERNERLFYRVLMEDIEALMPIVYTPTVGLACTQYGHIFRRPKGLFISIKDQGHVRSILDNWPETTVKAVVVTDGERILGLGDLGVYGMGIPVGKLCLYTACAGIRPESCLPVCIDVGTDNEKLLRDPFYMGLYQRRDRSQRYDDLIDEFMEAVVDKYGQDTLIQFEDFGNHNAFRFLKKYREKFCTFNDDIQGTASVALAGLLAARRVVGKPITEHKVLFLGAGEGRAYETDSNQEAFVHPDPGEVKSFLDAVNVIKPSAIIGVAGAGRLFSHDVIRAMGSLNEHPIIFALSNPTAKAECTAEDAYSLTQGRCLFASGSPFAPVSLEDGRILTPGQGNNAYIFPGVALAVILSGVRHISDTVFLEAAKTLADQLTDEELSQGRLYPPLSNIREVSLQMAIKVMQYVYSKGMAFRYPEPVDKEAYVRSVVWNINYDSFLPEIYDWPGVSHSPVVD</sequence>
<dbReference type="CDD" id="cd05312">
    <property type="entry name" value="NAD_bind_1_malic_enz"/>
    <property type="match status" value="1"/>
</dbReference>
<dbReference type="GO" id="GO:0046872">
    <property type="term" value="F:metal ion binding"/>
    <property type="evidence" value="ECO:0007669"/>
    <property type="project" value="UniProtKB-KW"/>
</dbReference>
<evidence type="ECO:0000313" key="22">
    <source>
        <dbReference type="Proteomes" id="UP000472262"/>
    </source>
</evidence>
<organism evidence="21 22">
    <name type="scientific">Sinocyclocheilus grahami</name>
    <name type="common">Dianchi golden-line fish</name>
    <name type="synonym">Barbus grahami</name>
    <dbReference type="NCBI Taxonomy" id="75366"/>
    <lineage>
        <taxon>Eukaryota</taxon>
        <taxon>Metazoa</taxon>
        <taxon>Chordata</taxon>
        <taxon>Craniata</taxon>
        <taxon>Vertebrata</taxon>
        <taxon>Euteleostomi</taxon>
        <taxon>Actinopterygii</taxon>
        <taxon>Neopterygii</taxon>
        <taxon>Teleostei</taxon>
        <taxon>Ostariophysi</taxon>
        <taxon>Cypriniformes</taxon>
        <taxon>Cyprinidae</taxon>
        <taxon>Cyprininae</taxon>
        <taxon>Sinocyclocheilus</taxon>
    </lineage>
</organism>
<evidence type="ECO:0000256" key="10">
    <source>
        <dbReference type="ARBA" id="ARBA00023027"/>
    </source>
</evidence>
<dbReference type="GO" id="GO:0005759">
    <property type="term" value="C:mitochondrial matrix"/>
    <property type="evidence" value="ECO:0007669"/>
    <property type="project" value="UniProtKB-SubCell"/>
</dbReference>
<feature type="binding site" evidence="16">
    <location>
        <position position="427"/>
    </location>
    <ligand>
        <name>(S)-malate</name>
        <dbReference type="ChEBI" id="CHEBI:15589"/>
    </ligand>
</feature>
<keyword evidence="10" id="KW-0520">NAD</keyword>
<name>A0A672LZK7_SINGR</name>
<keyword evidence="5" id="KW-0021">Allosteric enzyme</keyword>
<evidence type="ECO:0000256" key="9">
    <source>
        <dbReference type="ARBA" id="ARBA00023002"/>
    </source>
</evidence>
<evidence type="ECO:0000256" key="13">
    <source>
        <dbReference type="ARBA" id="ARBA00052591"/>
    </source>
</evidence>
<feature type="active site" description="Proton donor" evidence="15">
    <location>
        <position position="112"/>
    </location>
</feature>
<dbReference type="GO" id="GO:0006108">
    <property type="term" value="P:malate metabolic process"/>
    <property type="evidence" value="ECO:0007669"/>
    <property type="project" value="TreeGrafter"/>
</dbReference>
<evidence type="ECO:0000256" key="18">
    <source>
        <dbReference type="RuleBase" id="RU003426"/>
    </source>
</evidence>
<feature type="binding site" evidence="17">
    <location>
        <position position="255"/>
    </location>
    <ligand>
        <name>a divalent metal cation</name>
        <dbReference type="ChEBI" id="CHEBI:60240"/>
    </ligand>
</feature>
<evidence type="ECO:0000256" key="14">
    <source>
        <dbReference type="ARBA" id="ARBA00055709"/>
    </source>
</evidence>
<evidence type="ECO:0000256" key="8">
    <source>
        <dbReference type="ARBA" id="ARBA00022990"/>
    </source>
</evidence>
<dbReference type="Gene3D" id="3.40.50.10380">
    <property type="entry name" value="Malic enzyme, N-terminal domain"/>
    <property type="match status" value="1"/>
</dbReference>
<dbReference type="SUPFAM" id="SSF53223">
    <property type="entry name" value="Aminoacid dehydrogenase-like, N-terminal domain"/>
    <property type="match status" value="1"/>
</dbReference>
<dbReference type="FunFam" id="3.40.50.720:FF:000060">
    <property type="entry name" value="Malic enzyme"/>
    <property type="match status" value="1"/>
</dbReference>
<dbReference type="PRINTS" id="PR00072">
    <property type="entry name" value="MALOXRDTASE"/>
</dbReference>
<reference evidence="21" key="1">
    <citation type="submission" date="2025-08" db="UniProtKB">
        <authorList>
            <consortium name="Ensembl"/>
        </authorList>
    </citation>
    <scope>IDENTIFICATION</scope>
</reference>
<dbReference type="PANTHER" id="PTHR23406:SF27">
    <property type="entry name" value="NAD-DEPENDENT MALIC ENZYME, MITOCHONDRIAL"/>
    <property type="match status" value="1"/>
</dbReference>
<reference evidence="21" key="2">
    <citation type="submission" date="2025-09" db="UniProtKB">
        <authorList>
            <consortium name="Ensembl"/>
        </authorList>
    </citation>
    <scope>IDENTIFICATION</scope>
</reference>
<keyword evidence="7" id="KW-0809">Transit peptide</keyword>
<evidence type="ECO:0000256" key="6">
    <source>
        <dbReference type="ARBA" id="ARBA00022723"/>
    </source>
</evidence>
<dbReference type="PIRSF" id="PIRSF000106">
    <property type="entry name" value="ME"/>
    <property type="match status" value="1"/>
</dbReference>
<evidence type="ECO:0000256" key="11">
    <source>
        <dbReference type="ARBA" id="ARBA00023128"/>
    </source>
</evidence>